<dbReference type="InterPro" id="IPR027417">
    <property type="entry name" value="P-loop_NTPase"/>
</dbReference>
<dbReference type="SUPFAM" id="SSF52540">
    <property type="entry name" value="P-loop containing nucleoside triphosphate hydrolases"/>
    <property type="match status" value="1"/>
</dbReference>
<gene>
    <name evidence="3" type="ORF">ACFS6J_17700</name>
</gene>
<proteinExistence type="predicted"/>
<dbReference type="EMBL" id="JBHUPA010000008">
    <property type="protein sequence ID" value="MFD2963644.1"/>
    <property type="molecule type" value="Genomic_DNA"/>
</dbReference>
<protein>
    <submittedName>
        <fullName evidence="3">ATP-binding protein</fullName>
    </submittedName>
</protein>
<keyword evidence="3" id="KW-0067">ATP-binding</keyword>
<dbReference type="RefSeq" id="WP_377611724.1">
    <property type="nucleotide sequence ID" value="NZ_JBHUPA010000008.1"/>
</dbReference>
<evidence type="ECO:0000313" key="3">
    <source>
        <dbReference type="EMBL" id="MFD2963644.1"/>
    </source>
</evidence>
<keyword evidence="3" id="KW-0547">Nucleotide-binding</keyword>
<dbReference type="InterPro" id="IPR025420">
    <property type="entry name" value="DUF4143"/>
</dbReference>
<feature type="domain" description="DUF4143" evidence="2">
    <location>
        <begin position="178"/>
        <end position="336"/>
    </location>
</feature>
<reference evidence="4" key="1">
    <citation type="journal article" date="2019" name="Int. J. Syst. Evol. Microbiol.">
        <title>The Global Catalogue of Microorganisms (GCM) 10K type strain sequencing project: providing services to taxonomists for standard genome sequencing and annotation.</title>
        <authorList>
            <consortium name="The Broad Institute Genomics Platform"/>
            <consortium name="The Broad Institute Genome Sequencing Center for Infectious Disease"/>
            <person name="Wu L."/>
            <person name="Ma J."/>
        </authorList>
    </citation>
    <scope>NUCLEOTIDE SEQUENCE [LARGE SCALE GENOMIC DNA]</scope>
    <source>
        <strain evidence="4">KCTC 23098</strain>
    </source>
</reference>
<dbReference type="GO" id="GO:0005524">
    <property type="term" value="F:ATP binding"/>
    <property type="evidence" value="ECO:0007669"/>
    <property type="project" value="UniProtKB-KW"/>
</dbReference>
<evidence type="ECO:0000313" key="4">
    <source>
        <dbReference type="Proteomes" id="UP001597560"/>
    </source>
</evidence>
<dbReference type="Pfam" id="PF13173">
    <property type="entry name" value="AAA_14"/>
    <property type="match status" value="1"/>
</dbReference>
<accession>A0ABW6B5Z8</accession>
<comment type="caution">
    <text evidence="3">The sequence shown here is derived from an EMBL/GenBank/DDBJ whole genome shotgun (WGS) entry which is preliminary data.</text>
</comment>
<dbReference type="Proteomes" id="UP001597560">
    <property type="component" value="Unassembled WGS sequence"/>
</dbReference>
<dbReference type="PANTHER" id="PTHR43566">
    <property type="entry name" value="CONSERVED PROTEIN"/>
    <property type="match status" value="1"/>
</dbReference>
<dbReference type="Gene3D" id="3.40.50.300">
    <property type="entry name" value="P-loop containing nucleotide triphosphate hydrolases"/>
    <property type="match status" value="1"/>
</dbReference>
<sequence>MEKFINRSVSSILMAQKEKFPVLAITGPRQSGKTTLLKHLFKDYKYITLENPDIRSFANEDPNGFLQQYDGKVILDEAQRTPELFSYIQSKVDETGKMGQFILSGSQNFHLLNSITQTLSGRVALFKLLPFDIQEMENARLLSKTYTDACFKGFYPAIFDREIDPNIFYANYIQTYIEKDVTTLINIRDLKTFRTFLGLCASRAGQLLNISALANACDISQPTAKAWLSILESSYIIFLLNPYHENFNKRLIKSPKLYFYDSGLLCHLLGIRHQEEVLENRLKGNIFENMVIAEFIKQNAHQYLHQESYFWQDSNQHEIDFLLKKANGFEIFEVKATQTVTPKLFANMDYFAELASPQPVNKTLIYGGNENQERTKYKVLSWRDIGKLYS</sequence>
<dbReference type="Pfam" id="PF13635">
    <property type="entry name" value="DUF4143"/>
    <property type="match status" value="1"/>
</dbReference>
<organism evidence="3 4">
    <name type="scientific">Olivibacter jilunii</name>
    <dbReference type="NCBI Taxonomy" id="985016"/>
    <lineage>
        <taxon>Bacteria</taxon>
        <taxon>Pseudomonadati</taxon>
        <taxon>Bacteroidota</taxon>
        <taxon>Sphingobacteriia</taxon>
        <taxon>Sphingobacteriales</taxon>
        <taxon>Sphingobacteriaceae</taxon>
        <taxon>Olivibacter</taxon>
    </lineage>
</organism>
<evidence type="ECO:0000259" key="1">
    <source>
        <dbReference type="Pfam" id="PF13173"/>
    </source>
</evidence>
<feature type="domain" description="AAA" evidence="1">
    <location>
        <begin position="20"/>
        <end position="136"/>
    </location>
</feature>
<dbReference type="InterPro" id="IPR041682">
    <property type="entry name" value="AAA_14"/>
</dbReference>
<dbReference type="PANTHER" id="PTHR43566:SF2">
    <property type="entry name" value="DUF4143 DOMAIN-CONTAINING PROTEIN"/>
    <property type="match status" value="1"/>
</dbReference>
<evidence type="ECO:0000259" key="2">
    <source>
        <dbReference type="Pfam" id="PF13635"/>
    </source>
</evidence>
<name>A0ABW6B5Z8_9SPHI</name>
<keyword evidence="4" id="KW-1185">Reference proteome</keyword>